<dbReference type="Proteomes" id="UP000654257">
    <property type="component" value="Unassembled WGS sequence"/>
</dbReference>
<evidence type="ECO:0000313" key="1">
    <source>
        <dbReference type="EMBL" id="GGG27546.1"/>
    </source>
</evidence>
<gene>
    <name evidence="1" type="ORF">GCM10007304_46720</name>
</gene>
<evidence type="ECO:0000313" key="2">
    <source>
        <dbReference type="Proteomes" id="UP000654257"/>
    </source>
</evidence>
<dbReference type="EMBL" id="BMCU01000006">
    <property type="protein sequence ID" value="GGG27546.1"/>
    <property type="molecule type" value="Genomic_DNA"/>
</dbReference>
<keyword evidence="2" id="KW-1185">Reference proteome</keyword>
<reference evidence="1" key="1">
    <citation type="journal article" date="2014" name="Int. J. Syst. Evol. Microbiol.">
        <title>Complete genome sequence of Corynebacterium casei LMG S-19264T (=DSM 44701T), isolated from a smear-ripened cheese.</title>
        <authorList>
            <consortium name="US DOE Joint Genome Institute (JGI-PGF)"/>
            <person name="Walter F."/>
            <person name="Albersmeier A."/>
            <person name="Kalinowski J."/>
            <person name="Ruckert C."/>
        </authorList>
    </citation>
    <scope>NUCLEOTIDE SEQUENCE</scope>
    <source>
        <strain evidence="1">CCM 7905</strain>
    </source>
</reference>
<comment type="caution">
    <text evidence="1">The sequence shown here is derived from an EMBL/GenBank/DDBJ whole genome shotgun (WGS) entry which is preliminary data.</text>
</comment>
<protein>
    <submittedName>
        <fullName evidence="1">Uncharacterized protein</fullName>
    </submittedName>
</protein>
<dbReference type="AlphaFoldDB" id="A0A917G8A9"/>
<proteinExistence type="predicted"/>
<reference evidence="1" key="2">
    <citation type="submission" date="2020-09" db="EMBL/GenBank/DDBJ databases">
        <authorList>
            <person name="Sun Q."/>
            <person name="Sedlacek I."/>
        </authorList>
    </citation>
    <scope>NUCLEOTIDE SEQUENCE</scope>
    <source>
        <strain evidence="1">CCM 7905</strain>
    </source>
</reference>
<accession>A0A917G8A9</accession>
<name>A0A917G8A9_9NOCA</name>
<organism evidence="1 2">
    <name type="scientific">Rhodococcoides trifolii</name>
    <dbReference type="NCBI Taxonomy" id="908250"/>
    <lineage>
        <taxon>Bacteria</taxon>
        <taxon>Bacillati</taxon>
        <taxon>Actinomycetota</taxon>
        <taxon>Actinomycetes</taxon>
        <taxon>Mycobacteriales</taxon>
        <taxon>Nocardiaceae</taxon>
        <taxon>Rhodococcoides</taxon>
    </lineage>
</organism>
<sequence>MSYTPPMNDNEIQRALGQHKRGRPQIEQLVNQQASYNNEIQHALEQYEKLHPQIEQFVKQYENVLAKQFEHIRESISAVLAPTIPGLTKIAQMASAMVKDARPPNWSDEITIDLLKMKTIAEDEGIPLFYVPRAEIVLSLLEADGEEARLTIIDARYADIGADCHDALTDPMHSTVADRAQLVMRAVEAFEDGHFESAQALAVVVCDSYLKSHVPGRYKQMRESLAIEDSEEAALWPLLRFYMPMAAAVPFLAHWDPSDTGLAPTTLARHVTVHGASTDQLNKVNATIAIMLATSMTRALDAVLQRYGTTAGL</sequence>